<evidence type="ECO:0000313" key="2">
    <source>
        <dbReference type="EMBL" id="EAV39557.1"/>
    </source>
</evidence>
<dbReference type="PANTHER" id="PTHR21342">
    <property type="entry name" value="PHOSPHOPANTETHEINE ADENYLYLTRANSFERASE"/>
    <property type="match status" value="1"/>
</dbReference>
<dbReference type="PRINTS" id="PR01020">
    <property type="entry name" value="LPSBIOSNTHSS"/>
</dbReference>
<gene>
    <name evidence="2" type="primary">kdtB</name>
    <name evidence="2" type="ORF">OENOO_53036</name>
</gene>
<dbReference type="Gene3D" id="3.40.50.620">
    <property type="entry name" value="HUPs"/>
    <property type="match status" value="1"/>
</dbReference>
<dbReference type="InterPro" id="IPR014729">
    <property type="entry name" value="Rossmann-like_a/b/a_fold"/>
</dbReference>
<proteinExistence type="predicted"/>
<evidence type="ECO:0000256" key="1">
    <source>
        <dbReference type="NCBIfam" id="TIGR01510"/>
    </source>
</evidence>
<sequence length="125" mass="13867">MAVGINTSKTAMFTTEEKITLISNNTKNLKNVSVLPMPGLTFKFVSSVGADVIVRGIRNVRDYEYERDIAEINHRLGNVDTVLLPSKAVYQDISSSNLKEVAKFGADISHFVPENVIKLIKLKTK</sequence>
<accession>A0NIX5</accession>
<protein>
    <recommendedName>
        <fullName evidence="1">Pantetheine-phosphate adenylyltransferase</fullName>
        <ecNumber evidence="1">2.7.7.3</ecNumber>
    </recommendedName>
</protein>
<dbReference type="EMBL" id="AAUV01000048">
    <property type="protein sequence ID" value="EAV39557.1"/>
    <property type="molecule type" value="Genomic_DNA"/>
</dbReference>
<dbReference type="SUPFAM" id="SSF52374">
    <property type="entry name" value="Nucleotidylyl transferase"/>
    <property type="match status" value="1"/>
</dbReference>
<comment type="caution">
    <text evidence="2">The sequence shown here is derived from an EMBL/GenBank/DDBJ whole genome shotgun (WGS) entry which is preliminary data.</text>
</comment>
<dbReference type="Proteomes" id="UP000003346">
    <property type="component" value="Unassembled WGS sequence"/>
</dbReference>
<keyword evidence="2" id="KW-0808">Transferase</keyword>
<dbReference type="GO" id="GO:0015937">
    <property type="term" value="P:coenzyme A biosynthetic process"/>
    <property type="evidence" value="ECO:0007669"/>
    <property type="project" value="UniProtKB-UniRule"/>
</dbReference>
<organism evidence="2 3">
    <name type="scientific">Oenococcus oeni ATCC BAA-1163</name>
    <dbReference type="NCBI Taxonomy" id="379360"/>
    <lineage>
        <taxon>Bacteria</taxon>
        <taxon>Bacillati</taxon>
        <taxon>Bacillota</taxon>
        <taxon>Bacilli</taxon>
        <taxon>Lactobacillales</taxon>
        <taxon>Lactobacillaceae</taxon>
        <taxon>Oenococcus</taxon>
    </lineage>
</organism>
<dbReference type="EC" id="2.7.7.3" evidence="1"/>
<dbReference type="PANTHER" id="PTHR21342:SF1">
    <property type="entry name" value="PHOSPHOPANTETHEINE ADENYLYLTRANSFERASE"/>
    <property type="match status" value="1"/>
</dbReference>
<keyword evidence="2" id="KW-0548">Nucleotidyltransferase</keyword>
<dbReference type="AlphaFoldDB" id="A0NIX5"/>
<reference evidence="2 3" key="1">
    <citation type="submission" date="2006-11" db="EMBL/GenBank/DDBJ databases">
        <authorList>
            <consortium name="Laboratoire de Microbiologie (Universite Bourgogne)"/>
            <consortium name="GENOME Express"/>
            <consortium name="UMR Oenologie Ampelologie (Universite Bordeaux 2)"/>
            <person name="Guzzo J."/>
        </authorList>
    </citation>
    <scope>NUCLEOTIDE SEQUENCE [LARGE SCALE GENOMIC DNA]</scope>
    <source>
        <strain evidence="2 3">ATCC BAA-1163</strain>
    </source>
</reference>
<dbReference type="HOGENOM" id="CLU_100149_1_1_9"/>
<name>A0NIX5_OENOE</name>
<evidence type="ECO:0000313" key="3">
    <source>
        <dbReference type="Proteomes" id="UP000003346"/>
    </source>
</evidence>
<dbReference type="GO" id="GO:0004595">
    <property type="term" value="F:pantetheine-phosphate adenylyltransferase activity"/>
    <property type="evidence" value="ECO:0007669"/>
    <property type="project" value="UniProtKB-UniRule"/>
</dbReference>
<dbReference type="NCBIfam" id="TIGR01510">
    <property type="entry name" value="coaD_prev_kdtB"/>
    <property type="match status" value="1"/>
</dbReference>
<dbReference type="InterPro" id="IPR001980">
    <property type="entry name" value="PPAT"/>
</dbReference>